<dbReference type="PANTHER" id="PTHR42699">
    <property type="match status" value="1"/>
</dbReference>
<dbReference type="GO" id="GO:0030170">
    <property type="term" value="F:pyridoxal phosphate binding"/>
    <property type="evidence" value="ECO:0007669"/>
    <property type="project" value="InterPro"/>
</dbReference>
<dbReference type="InterPro" id="IPR015424">
    <property type="entry name" value="PyrdxlP-dep_Trfase"/>
</dbReference>
<dbReference type="GO" id="GO:0003962">
    <property type="term" value="F:cystathionine gamma-synthase activity"/>
    <property type="evidence" value="ECO:0007669"/>
    <property type="project" value="TreeGrafter"/>
</dbReference>
<dbReference type="Gene3D" id="3.40.640.10">
    <property type="entry name" value="Type I PLP-dependent aspartate aminotransferase-like (Major domain)"/>
    <property type="match status" value="1"/>
</dbReference>
<dbReference type="GO" id="GO:0019346">
    <property type="term" value="P:transsulfuration"/>
    <property type="evidence" value="ECO:0007669"/>
    <property type="project" value="InterPro"/>
</dbReference>
<evidence type="ECO:0000256" key="2">
    <source>
        <dbReference type="ARBA" id="ARBA00022898"/>
    </source>
</evidence>
<dbReference type="InterPro" id="IPR051750">
    <property type="entry name" value="Trans-sulfuration_enzymes"/>
</dbReference>
<dbReference type="InterPro" id="IPR015422">
    <property type="entry name" value="PyrdxlP-dep_Trfase_small"/>
</dbReference>
<evidence type="ECO:0008006" key="6">
    <source>
        <dbReference type="Google" id="ProtNLM"/>
    </source>
</evidence>
<accession>A0AAD9SLY3</accession>
<name>A0AAD9SLY3_PHOAM</name>
<comment type="similarity">
    <text evidence="3">Belongs to the trans-sulfuration enzymes family.</text>
</comment>
<gene>
    <name evidence="4" type="ORF">N8I77_004728</name>
</gene>
<evidence type="ECO:0000313" key="5">
    <source>
        <dbReference type="Proteomes" id="UP001265746"/>
    </source>
</evidence>
<dbReference type="AlphaFoldDB" id="A0AAD9SLY3"/>
<proteinExistence type="inferred from homology"/>
<evidence type="ECO:0000256" key="1">
    <source>
        <dbReference type="ARBA" id="ARBA00001933"/>
    </source>
</evidence>
<keyword evidence="2 3" id="KW-0663">Pyridoxal phosphate</keyword>
<dbReference type="Pfam" id="PF01053">
    <property type="entry name" value="Cys_Met_Meta_PP"/>
    <property type="match status" value="1"/>
</dbReference>
<evidence type="ECO:0000256" key="3">
    <source>
        <dbReference type="RuleBase" id="RU362118"/>
    </source>
</evidence>
<dbReference type="PANTHER" id="PTHR42699:SF1">
    <property type="entry name" value="CYSTATHIONINE GAMMA-SYNTHASE-RELATED"/>
    <property type="match status" value="1"/>
</dbReference>
<evidence type="ECO:0000313" key="4">
    <source>
        <dbReference type="EMBL" id="KAK2611388.1"/>
    </source>
</evidence>
<dbReference type="SUPFAM" id="SSF53383">
    <property type="entry name" value="PLP-dependent transferases"/>
    <property type="match status" value="1"/>
</dbReference>
<comment type="cofactor">
    <cofactor evidence="1 3">
        <name>pyridoxal 5'-phosphate</name>
        <dbReference type="ChEBI" id="CHEBI:597326"/>
    </cofactor>
</comment>
<sequence>MAVKAITTELGHSLPPEGPHTITFHLPGWDTAMRFRDGGMAMLARLRSMYPRLSPFGPIRQLSVAIAQKLILPETMGVLMYTDPMAFFVHKEYSLSPQRKEHVLCEGDLSFKTVEIHGIRLYCVIYPMTKAKAIIGVWQNTGIGILTRPAEELLKYMDTEFVVVEWSGDLTDIPTPTYYPQSEAHGQLRKRISDLLHRAPLDADKVKIKPDDVYLYQTGMAAIYRLNEALLMRDPGTILVLGSVFQSTWRLFDETPGGIKHIGDAGSGVMHKVEEYLEAYYKQGKTISYTFLEFPSNPILVSIDLKRLRQIADKYNFPIVIDDTVGSFCNIDVTSVTDFLTTSCTKSFSGYANVMAGSVVLNPLSPFYAAIKQTMTCAFHNEFFAADAEVLLKNSSDYLSRSTILNRNAAAVANYFAAQAAKPASSVRRVLYPTTSETRGNYEAFMRKFTPDFTPGYGCLLSVEFEDLITAQAFYDNVQLHCGPHIGAHLTLALPFNAIMNGRTLEEAKHHASYGARPEQIRFSIGLEDEEEILVAVEDALRKAEEVWMNRKDTLELLEVTAKEKA</sequence>
<comment type="caution">
    <text evidence="4">The sequence shown here is derived from an EMBL/GenBank/DDBJ whole genome shotgun (WGS) entry which is preliminary data.</text>
</comment>
<dbReference type="EMBL" id="JAUJFL010000002">
    <property type="protein sequence ID" value="KAK2611388.1"/>
    <property type="molecule type" value="Genomic_DNA"/>
</dbReference>
<dbReference type="Proteomes" id="UP001265746">
    <property type="component" value="Unassembled WGS sequence"/>
</dbReference>
<keyword evidence="5" id="KW-1185">Reference proteome</keyword>
<protein>
    <recommendedName>
        <fullName evidence="6">Cystathionine gamma-synthase</fullName>
    </recommendedName>
</protein>
<dbReference type="InterPro" id="IPR015421">
    <property type="entry name" value="PyrdxlP-dep_Trfase_major"/>
</dbReference>
<dbReference type="InterPro" id="IPR000277">
    <property type="entry name" value="Cys/Met-Metab_PyrdxlP-dep_enz"/>
</dbReference>
<reference evidence="4" key="1">
    <citation type="submission" date="2023-06" db="EMBL/GenBank/DDBJ databases">
        <authorList>
            <person name="Noh H."/>
        </authorList>
    </citation>
    <scope>NUCLEOTIDE SEQUENCE</scope>
    <source>
        <strain evidence="4">DUCC20226</strain>
    </source>
</reference>
<dbReference type="Gene3D" id="3.90.1150.10">
    <property type="entry name" value="Aspartate Aminotransferase, domain 1"/>
    <property type="match status" value="1"/>
</dbReference>
<organism evidence="4 5">
    <name type="scientific">Phomopsis amygdali</name>
    <name type="common">Fusicoccum amygdali</name>
    <dbReference type="NCBI Taxonomy" id="1214568"/>
    <lineage>
        <taxon>Eukaryota</taxon>
        <taxon>Fungi</taxon>
        <taxon>Dikarya</taxon>
        <taxon>Ascomycota</taxon>
        <taxon>Pezizomycotina</taxon>
        <taxon>Sordariomycetes</taxon>
        <taxon>Sordariomycetidae</taxon>
        <taxon>Diaporthales</taxon>
        <taxon>Diaporthaceae</taxon>
        <taxon>Diaporthe</taxon>
    </lineage>
</organism>